<feature type="transmembrane region" description="Helical" evidence="10">
    <location>
        <begin position="45"/>
        <end position="62"/>
    </location>
</feature>
<comment type="caution">
    <text evidence="11">The sequence shown here is derived from an EMBL/GenBank/DDBJ whole genome shotgun (WGS) entry which is preliminary data.</text>
</comment>
<evidence type="ECO:0000256" key="4">
    <source>
        <dbReference type="ARBA" id="ARBA00022475"/>
    </source>
</evidence>
<dbReference type="AlphaFoldDB" id="A0A5N3S5K8"/>
<feature type="transmembrane region" description="Helical" evidence="10">
    <location>
        <begin position="108"/>
        <end position="127"/>
    </location>
</feature>
<name>A0A5N3S5K8_9VIBR</name>
<dbReference type="GO" id="GO:0005886">
    <property type="term" value="C:plasma membrane"/>
    <property type="evidence" value="ECO:0007669"/>
    <property type="project" value="UniProtKB-SubCell"/>
</dbReference>
<dbReference type="PANTHER" id="PTHR43057:SF1">
    <property type="entry name" value="ARSENICAL-RESISTANCE PROTEIN 3"/>
    <property type="match status" value="1"/>
</dbReference>
<evidence type="ECO:0000256" key="5">
    <source>
        <dbReference type="ARBA" id="ARBA00022692"/>
    </source>
</evidence>
<feature type="transmembrane region" description="Helical" evidence="10">
    <location>
        <begin position="221"/>
        <end position="239"/>
    </location>
</feature>
<dbReference type="InterPro" id="IPR002657">
    <property type="entry name" value="BilAc:Na_symport/Acr3"/>
</dbReference>
<evidence type="ECO:0000256" key="6">
    <source>
        <dbReference type="ARBA" id="ARBA00022849"/>
    </source>
</evidence>
<dbReference type="InterPro" id="IPR004706">
    <property type="entry name" value="Arsenical-R_Acr3"/>
</dbReference>
<evidence type="ECO:0000256" key="2">
    <source>
        <dbReference type="ARBA" id="ARBA00010110"/>
    </source>
</evidence>
<keyword evidence="4 9" id="KW-1003">Cell membrane</keyword>
<evidence type="ECO:0000256" key="1">
    <source>
        <dbReference type="ARBA" id="ARBA00004651"/>
    </source>
</evidence>
<proteinExistence type="inferred from homology"/>
<keyword evidence="7 9" id="KW-1133">Transmembrane helix</keyword>
<dbReference type="NCBIfam" id="TIGR00832">
    <property type="entry name" value="acr3"/>
    <property type="match status" value="1"/>
</dbReference>
<keyword evidence="8 9" id="KW-0472">Membrane</keyword>
<evidence type="ECO:0000313" key="11">
    <source>
        <dbReference type="EMBL" id="KAB0301203.1"/>
    </source>
</evidence>
<keyword evidence="6" id="KW-0059">Arsenical resistance</keyword>
<accession>A0A5N3S5K8</accession>
<feature type="transmembrane region" description="Helical" evidence="10">
    <location>
        <begin position="83"/>
        <end position="102"/>
    </location>
</feature>
<evidence type="ECO:0000256" key="10">
    <source>
        <dbReference type="SAM" id="Phobius"/>
    </source>
</evidence>
<dbReference type="GO" id="GO:0015105">
    <property type="term" value="F:arsenite transmembrane transporter activity"/>
    <property type="evidence" value="ECO:0007669"/>
    <property type="project" value="TreeGrafter"/>
</dbReference>
<keyword evidence="5 9" id="KW-0812">Transmembrane</keyword>
<dbReference type="EMBL" id="VXDD01000003">
    <property type="protein sequence ID" value="KAB0301203.1"/>
    <property type="molecule type" value="Genomic_DNA"/>
</dbReference>
<dbReference type="FunFam" id="1.20.1530.20:FF:000009">
    <property type="entry name" value="Arsenite transporter, ACR3 family"/>
    <property type="match status" value="1"/>
</dbReference>
<dbReference type="RefSeq" id="WP_150896835.1">
    <property type="nucleotide sequence ID" value="NZ_VXDD01000003.1"/>
</dbReference>
<evidence type="ECO:0000256" key="9">
    <source>
        <dbReference type="PIRNR" id="PIRNR005508"/>
    </source>
</evidence>
<gene>
    <name evidence="11" type="primary">arsB</name>
    <name evidence="11" type="ORF">F2Z80_19185</name>
</gene>
<dbReference type="PANTHER" id="PTHR43057">
    <property type="entry name" value="ARSENITE EFFLUX TRANSPORTER"/>
    <property type="match status" value="1"/>
</dbReference>
<comment type="similarity">
    <text evidence="2 9">Belongs to the arsenical resistance-3 (ACR3) (TC 2.A.59) family.</text>
</comment>
<sequence length="359" mass="39686">MKPKLSFLDRYLTLWIFIAMGLGVLLGIMFPQIEQWNESMSVGSTNIPLAIGLILMMYPPLAKVNYSLLGTVVKDKQAIKLSLIMNWIVGPILMFVLAITFLGDHPGYMVGVILIGLARCVAMVLVWNDIGGGNKEYGAALVALNSAFQVVSYSFMAWLFISVLPPVFGYEGMMVDISMIDIAHSVLIYLGIPFLAGFLSRKVLVSIKGEQWYNDVFIPRISPMTLIALLATIVLMFSLKGEMIVELPMDVLLIAIPLTIYFTVMFFISFFIGKKMGIDYDKNASIAFTATGNNFELAIAVSIAVFGINSDQAFAGVIGPLIEVPVLIYLVNVALKMKDKYYSGQTVKRLTSMSVYNHY</sequence>
<evidence type="ECO:0000256" key="7">
    <source>
        <dbReference type="ARBA" id="ARBA00022989"/>
    </source>
</evidence>
<reference evidence="11 12" key="1">
    <citation type="submission" date="2019-09" db="EMBL/GenBank/DDBJ databases">
        <title>Vibrio Fortis S7-72.</title>
        <authorList>
            <person name="Das S.K."/>
        </authorList>
    </citation>
    <scope>NUCLEOTIDE SEQUENCE [LARGE SCALE GENOMIC DNA]</scope>
    <source>
        <strain evidence="11 12">S7-72</strain>
    </source>
</reference>
<comment type="subcellular location">
    <subcellularLocation>
        <location evidence="1 9">Cell membrane</location>
        <topology evidence="1 9">Multi-pass membrane protein</topology>
    </subcellularLocation>
</comment>
<dbReference type="PIRSF" id="PIRSF005508">
    <property type="entry name" value="Acr3"/>
    <property type="match status" value="1"/>
</dbReference>
<feature type="transmembrane region" description="Helical" evidence="10">
    <location>
        <begin position="314"/>
        <end position="335"/>
    </location>
</feature>
<evidence type="ECO:0000256" key="8">
    <source>
        <dbReference type="ARBA" id="ARBA00023136"/>
    </source>
</evidence>
<dbReference type="GO" id="GO:0015104">
    <property type="term" value="F:antimonite transmembrane transporter activity"/>
    <property type="evidence" value="ECO:0007669"/>
    <property type="project" value="TreeGrafter"/>
</dbReference>
<evidence type="ECO:0000256" key="3">
    <source>
        <dbReference type="ARBA" id="ARBA00022448"/>
    </source>
</evidence>
<dbReference type="Pfam" id="PF01758">
    <property type="entry name" value="SBF"/>
    <property type="match status" value="1"/>
</dbReference>
<protein>
    <submittedName>
        <fullName evidence="11">ACR3 family arsenite efflux transporter</fullName>
    </submittedName>
</protein>
<evidence type="ECO:0000313" key="12">
    <source>
        <dbReference type="Proteomes" id="UP000326687"/>
    </source>
</evidence>
<feature type="transmembrane region" description="Helical" evidence="10">
    <location>
        <begin position="12"/>
        <end position="33"/>
    </location>
</feature>
<dbReference type="Gene3D" id="1.20.1530.20">
    <property type="match status" value="1"/>
</dbReference>
<keyword evidence="3 9" id="KW-0813">Transport</keyword>
<dbReference type="GO" id="GO:0015297">
    <property type="term" value="F:antiporter activity"/>
    <property type="evidence" value="ECO:0007669"/>
    <property type="project" value="UniProtKB-UniRule"/>
</dbReference>
<dbReference type="Proteomes" id="UP000326687">
    <property type="component" value="Unassembled WGS sequence"/>
</dbReference>
<organism evidence="11 12">
    <name type="scientific">Vibrio fortis</name>
    <dbReference type="NCBI Taxonomy" id="212667"/>
    <lineage>
        <taxon>Bacteria</taxon>
        <taxon>Pseudomonadati</taxon>
        <taxon>Pseudomonadota</taxon>
        <taxon>Gammaproteobacteria</taxon>
        <taxon>Vibrionales</taxon>
        <taxon>Vibrionaceae</taxon>
        <taxon>Vibrio</taxon>
    </lineage>
</organism>
<feature type="transmembrane region" description="Helical" evidence="10">
    <location>
        <begin position="251"/>
        <end position="272"/>
    </location>
</feature>
<feature type="transmembrane region" description="Helical" evidence="10">
    <location>
        <begin position="182"/>
        <end position="200"/>
    </location>
</feature>
<feature type="transmembrane region" description="Helical" evidence="10">
    <location>
        <begin position="284"/>
        <end position="308"/>
    </location>
</feature>
<feature type="transmembrane region" description="Helical" evidence="10">
    <location>
        <begin position="139"/>
        <end position="162"/>
    </location>
</feature>
<dbReference type="GO" id="GO:0046685">
    <property type="term" value="P:response to arsenic-containing substance"/>
    <property type="evidence" value="ECO:0007669"/>
    <property type="project" value="UniProtKB-KW"/>
</dbReference>
<dbReference type="InterPro" id="IPR038770">
    <property type="entry name" value="Na+/solute_symporter_sf"/>
</dbReference>